<dbReference type="OrthoDB" id="2679895at2759"/>
<proteinExistence type="predicted"/>
<evidence type="ECO:0000313" key="2">
    <source>
        <dbReference type="Proteomes" id="UP000183567"/>
    </source>
</evidence>
<gene>
    <name evidence="1" type="ORF">AZE42_09808</name>
</gene>
<sequence length="167" mass="18642">MDATRAAFGWLCVLHSVTDIAVRAVQIRASQVLPTRHVVSPEFHFRRSNAEEGHLKMSRTNDAFSTDPPVSISLSYLDERQVAPTLLHSRSVVPVPSEQSSMATLSPICTGHVSEPPLLDDLKLLATHAPLPWRVHSETCLLSKSRLILLPYPLRLKLWVTKQTVLH</sequence>
<dbReference type="Proteomes" id="UP000183567">
    <property type="component" value="Unassembled WGS sequence"/>
</dbReference>
<organism evidence="1 2">
    <name type="scientific">Rhizopogon vesiculosus</name>
    <dbReference type="NCBI Taxonomy" id="180088"/>
    <lineage>
        <taxon>Eukaryota</taxon>
        <taxon>Fungi</taxon>
        <taxon>Dikarya</taxon>
        <taxon>Basidiomycota</taxon>
        <taxon>Agaricomycotina</taxon>
        <taxon>Agaricomycetes</taxon>
        <taxon>Agaricomycetidae</taxon>
        <taxon>Boletales</taxon>
        <taxon>Suillineae</taxon>
        <taxon>Rhizopogonaceae</taxon>
        <taxon>Rhizopogon</taxon>
    </lineage>
</organism>
<accession>A0A1J8QTQ4</accession>
<dbReference type="EMBL" id="LVVM01002335">
    <property type="protein sequence ID" value="OJA16824.1"/>
    <property type="molecule type" value="Genomic_DNA"/>
</dbReference>
<comment type="caution">
    <text evidence="1">The sequence shown here is derived from an EMBL/GenBank/DDBJ whole genome shotgun (WGS) entry which is preliminary data.</text>
</comment>
<dbReference type="AlphaFoldDB" id="A0A1J8QTQ4"/>
<evidence type="ECO:0000313" key="1">
    <source>
        <dbReference type="EMBL" id="OJA16824.1"/>
    </source>
</evidence>
<name>A0A1J8QTQ4_9AGAM</name>
<protein>
    <submittedName>
        <fullName evidence="1">Uncharacterized protein</fullName>
    </submittedName>
</protein>
<keyword evidence="2" id="KW-1185">Reference proteome</keyword>
<reference evidence="1 2" key="1">
    <citation type="submission" date="2016-03" db="EMBL/GenBank/DDBJ databases">
        <title>Comparative genomics of the ectomycorrhizal sister species Rhizopogon vinicolor and Rhizopogon vesiculosus (Basidiomycota: Boletales) reveals a divergence of the mating type B locus.</title>
        <authorList>
            <person name="Mujic A.B."/>
            <person name="Kuo A."/>
            <person name="Tritt A."/>
            <person name="Lipzen A."/>
            <person name="Chen C."/>
            <person name="Johnson J."/>
            <person name="Sharma A."/>
            <person name="Barry K."/>
            <person name="Grigoriev I.V."/>
            <person name="Spatafora J.W."/>
        </authorList>
    </citation>
    <scope>NUCLEOTIDE SEQUENCE [LARGE SCALE GENOMIC DNA]</scope>
    <source>
        <strain evidence="1 2">AM-OR11-056</strain>
    </source>
</reference>